<protein>
    <submittedName>
        <fullName evidence="1">Uncharacterized protein</fullName>
    </submittedName>
</protein>
<sequence>MVSTLSFIALLERNDVVLVDTNHSGLHADGVDIFVDCYPTSKKEAALHFKASHFLSILLLLYAFDTCVDNFLFACMYSLLSAHYVLFHKYVPARRGLGLSFSVEQSCLSPDQQIS</sequence>
<name>A0AAU9SJX6_THLAR</name>
<evidence type="ECO:0000313" key="1">
    <source>
        <dbReference type="EMBL" id="CAH2064988.1"/>
    </source>
</evidence>
<accession>A0AAU9SJX6</accession>
<dbReference type="AlphaFoldDB" id="A0AAU9SJX6"/>
<proteinExistence type="predicted"/>
<keyword evidence="2" id="KW-1185">Reference proteome</keyword>
<dbReference type="Proteomes" id="UP000836841">
    <property type="component" value="Chromosome 5"/>
</dbReference>
<dbReference type="EMBL" id="OU466861">
    <property type="protein sequence ID" value="CAH2064988.1"/>
    <property type="molecule type" value="Genomic_DNA"/>
</dbReference>
<organism evidence="1 2">
    <name type="scientific">Thlaspi arvense</name>
    <name type="common">Field penny-cress</name>
    <dbReference type="NCBI Taxonomy" id="13288"/>
    <lineage>
        <taxon>Eukaryota</taxon>
        <taxon>Viridiplantae</taxon>
        <taxon>Streptophyta</taxon>
        <taxon>Embryophyta</taxon>
        <taxon>Tracheophyta</taxon>
        <taxon>Spermatophyta</taxon>
        <taxon>Magnoliopsida</taxon>
        <taxon>eudicotyledons</taxon>
        <taxon>Gunneridae</taxon>
        <taxon>Pentapetalae</taxon>
        <taxon>rosids</taxon>
        <taxon>malvids</taxon>
        <taxon>Brassicales</taxon>
        <taxon>Brassicaceae</taxon>
        <taxon>Thlaspideae</taxon>
        <taxon>Thlaspi</taxon>
    </lineage>
</organism>
<reference evidence="1 2" key="1">
    <citation type="submission" date="2022-03" db="EMBL/GenBank/DDBJ databases">
        <authorList>
            <person name="Nunn A."/>
            <person name="Chopra R."/>
            <person name="Nunn A."/>
            <person name="Contreras Garrido A."/>
        </authorList>
    </citation>
    <scope>NUCLEOTIDE SEQUENCE [LARGE SCALE GENOMIC DNA]</scope>
</reference>
<evidence type="ECO:0000313" key="2">
    <source>
        <dbReference type="Proteomes" id="UP000836841"/>
    </source>
</evidence>
<gene>
    <name evidence="1" type="ORF">TAV2_LOCUS17088</name>
</gene>